<dbReference type="InterPro" id="IPR013611">
    <property type="entry name" value="Transp-assoc_OB_typ2"/>
</dbReference>
<comment type="caution">
    <text evidence="9">The sequence shown here is derived from an EMBL/GenBank/DDBJ whole genome shotgun (WGS) entry which is preliminary data.</text>
</comment>
<evidence type="ECO:0000256" key="2">
    <source>
        <dbReference type="ARBA" id="ARBA00022448"/>
    </source>
</evidence>
<dbReference type="PANTHER" id="PTHR43875">
    <property type="entry name" value="MALTODEXTRIN IMPORT ATP-BINDING PROTEIN MSMX"/>
    <property type="match status" value="1"/>
</dbReference>
<keyword evidence="5 9" id="KW-0067">ATP-binding</keyword>
<dbReference type="Proteomes" id="UP001242480">
    <property type="component" value="Unassembled WGS sequence"/>
</dbReference>
<dbReference type="PANTHER" id="PTHR43875:SF15">
    <property type="entry name" value="TREHALOSE IMPORT ATP-BINDING PROTEIN SUGC"/>
    <property type="match status" value="1"/>
</dbReference>
<protein>
    <submittedName>
        <fullName evidence="9">Multiple sugar transport system ATP-binding protein</fullName>
    </submittedName>
</protein>
<evidence type="ECO:0000259" key="8">
    <source>
        <dbReference type="PROSITE" id="PS50893"/>
    </source>
</evidence>
<dbReference type="Gene3D" id="3.40.50.300">
    <property type="entry name" value="P-loop containing nucleotide triphosphate hydrolases"/>
    <property type="match status" value="1"/>
</dbReference>
<evidence type="ECO:0000256" key="3">
    <source>
        <dbReference type="ARBA" id="ARBA00022475"/>
    </source>
</evidence>
<dbReference type="InterPro" id="IPR047641">
    <property type="entry name" value="ABC_transpr_MalK/UgpC-like"/>
</dbReference>
<evidence type="ECO:0000256" key="6">
    <source>
        <dbReference type="ARBA" id="ARBA00022967"/>
    </source>
</evidence>
<evidence type="ECO:0000256" key="1">
    <source>
        <dbReference type="ARBA" id="ARBA00005417"/>
    </source>
</evidence>
<dbReference type="PROSITE" id="PS50893">
    <property type="entry name" value="ABC_TRANSPORTER_2"/>
    <property type="match status" value="1"/>
</dbReference>
<dbReference type="Pfam" id="PF00005">
    <property type="entry name" value="ABC_tran"/>
    <property type="match status" value="1"/>
</dbReference>
<dbReference type="InterPro" id="IPR003439">
    <property type="entry name" value="ABC_transporter-like_ATP-bd"/>
</dbReference>
<dbReference type="SUPFAM" id="SSF52540">
    <property type="entry name" value="P-loop containing nucleoside triphosphate hydrolases"/>
    <property type="match status" value="1"/>
</dbReference>
<sequence length="364" mass="38372">MAQIELTGLAKAFKTGPVFSDLSLVAETGEIVVVFGPSGAGKTVLLRLVAGVAEPDAGAVRLDGRDVTDAPPETRGVGMAFQNFALFPHMSAYDNIASALTAGRCSPEAIKGRVEAVAKLLKIGHVLQHQPRELSNGQKQRTALARALAAEPKVLLLDDPLRNVDAKLRYEMRLELPSLLKASGSTVLYVTQDYKEAMALGDRIAVLLDGGLAQVATPAQIYREPASLGVARLFGDPTINLVPVSPQASPAGPRIELGGKVLHLPASYAHAAGTDCVLGLRPEAILAADRPEPESFPVEVVAVTPLNEKTVLLLRTDDGRELLASEAGNEEAPRRHGPAHARFDAAAILLFEAAGGRRIAPRAA</sequence>
<dbReference type="RefSeq" id="WP_307277320.1">
    <property type="nucleotide sequence ID" value="NZ_JAUSVX010000009.1"/>
</dbReference>
<name>A0ABU0JBR2_9HYPH</name>
<keyword evidence="9" id="KW-0762">Sugar transport</keyword>
<dbReference type="InterPro" id="IPR003593">
    <property type="entry name" value="AAA+_ATPase"/>
</dbReference>
<dbReference type="EMBL" id="JAUSVX010000009">
    <property type="protein sequence ID" value="MDQ0471711.1"/>
    <property type="molecule type" value="Genomic_DNA"/>
</dbReference>
<evidence type="ECO:0000313" key="10">
    <source>
        <dbReference type="Proteomes" id="UP001242480"/>
    </source>
</evidence>
<reference evidence="9 10" key="1">
    <citation type="submission" date="2023-07" db="EMBL/GenBank/DDBJ databases">
        <title>Genomic Encyclopedia of Type Strains, Phase IV (KMG-IV): sequencing the most valuable type-strain genomes for metagenomic binning, comparative biology and taxonomic classification.</title>
        <authorList>
            <person name="Goeker M."/>
        </authorList>
    </citation>
    <scope>NUCLEOTIDE SEQUENCE [LARGE SCALE GENOMIC DNA]</scope>
    <source>
        <strain evidence="9 10">DSM 19619</strain>
    </source>
</reference>
<dbReference type="InterPro" id="IPR008995">
    <property type="entry name" value="Mo/tungstate-bd_C_term_dom"/>
</dbReference>
<dbReference type="GO" id="GO:0005524">
    <property type="term" value="F:ATP binding"/>
    <property type="evidence" value="ECO:0007669"/>
    <property type="project" value="UniProtKB-KW"/>
</dbReference>
<proteinExistence type="inferred from homology"/>
<keyword evidence="3" id="KW-1003">Cell membrane</keyword>
<dbReference type="InterPro" id="IPR012340">
    <property type="entry name" value="NA-bd_OB-fold"/>
</dbReference>
<evidence type="ECO:0000256" key="7">
    <source>
        <dbReference type="ARBA" id="ARBA00023136"/>
    </source>
</evidence>
<keyword evidence="6" id="KW-1278">Translocase</keyword>
<dbReference type="SMART" id="SM00382">
    <property type="entry name" value="AAA"/>
    <property type="match status" value="1"/>
</dbReference>
<keyword evidence="4" id="KW-0547">Nucleotide-binding</keyword>
<feature type="domain" description="ABC transporter" evidence="8">
    <location>
        <begin position="4"/>
        <end position="234"/>
    </location>
</feature>
<keyword evidence="2" id="KW-0813">Transport</keyword>
<dbReference type="Gene3D" id="2.40.50.140">
    <property type="entry name" value="Nucleic acid-binding proteins"/>
    <property type="match status" value="1"/>
</dbReference>
<comment type="similarity">
    <text evidence="1">Belongs to the ABC transporter superfamily.</text>
</comment>
<evidence type="ECO:0000313" key="9">
    <source>
        <dbReference type="EMBL" id="MDQ0471711.1"/>
    </source>
</evidence>
<evidence type="ECO:0000256" key="5">
    <source>
        <dbReference type="ARBA" id="ARBA00022840"/>
    </source>
</evidence>
<evidence type="ECO:0000256" key="4">
    <source>
        <dbReference type="ARBA" id="ARBA00022741"/>
    </source>
</evidence>
<dbReference type="SUPFAM" id="SSF50331">
    <property type="entry name" value="MOP-like"/>
    <property type="match status" value="1"/>
</dbReference>
<keyword evidence="10" id="KW-1185">Reference proteome</keyword>
<dbReference type="Gene3D" id="2.40.50.100">
    <property type="match status" value="1"/>
</dbReference>
<accession>A0ABU0JBR2</accession>
<dbReference type="InterPro" id="IPR027417">
    <property type="entry name" value="P-loop_NTPase"/>
</dbReference>
<organism evidence="9 10">
    <name type="scientific">Labrys wisconsinensis</name>
    <dbReference type="NCBI Taxonomy" id="425677"/>
    <lineage>
        <taxon>Bacteria</taxon>
        <taxon>Pseudomonadati</taxon>
        <taxon>Pseudomonadota</taxon>
        <taxon>Alphaproteobacteria</taxon>
        <taxon>Hyphomicrobiales</taxon>
        <taxon>Xanthobacteraceae</taxon>
        <taxon>Labrys</taxon>
    </lineage>
</organism>
<keyword evidence="7" id="KW-0472">Membrane</keyword>
<dbReference type="Pfam" id="PF08402">
    <property type="entry name" value="TOBE_2"/>
    <property type="match status" value="1"/>
</dbReference>
<gene>
    <name evidence="9" type="ORF">QO011_004736</name>
</gene>